<evidence type="ECO:0000256" key="14">
    <source>
        <dbReference type="RuleBase" id="RU367011"/>
    </source>
</evidence>
<dbReference type="EC" id="4.2.1.1" evidence="4 14"/>
<keyword evidence="9 14" id="KW-0862">Zinc</keyword>
<comment type="subcellular location">
    <subcellularLocation>
        <location evidence="2">Secreted</location>
        <location evidence="2">Extracellular space</location>
        <location evidence="2">Extracellular matrix</location>
    </subcellularLocation>
</comment>
<dbReference type="SUPFAM" id="SSF51069">
    <property type="entry name" value="Carbonic anhydrase"/>
    <property type="match status" value="1"/>
</dbReference>
<evidence type="ECO:0000256" key="4">
    <source>
        <dbReference type="ARBA" id="ARBA00012925"/>
    </source>
</evidence>
<dbReference type="InterPro" id="IPR023561">
    <property type="entry name" value="Carbonic_anhydrase_a-class"/>
</dbReference>
<evidence type="ECO:0000256" key="11">
    <source>
        <dbReference type="ARBA" id="ARBA00023157"/>
    </source>
</evidence>
<feature type="domain" description="Alpha-carbonic anhydrase" evidence="16">
    <location>
        <begin position="43"/>
        <end position="426"/>
    </location>
</feature>
<evidence type="ECO:0000256" key="15">
    <source>
        <dbReference type="SAM" id="MobiDB-lite"/>
    </source>
</evidence>
<comment type="similarity">
    <text evidence="3 14">Belongs to the alpha-carbonic anhydrase family.</text>
</comment>
<evidence type="ECO:0000256" key="12">
    <source>
        <dbReference type="ARBA" id="ARBA00023239"/>
    </source>
</evidence>
<dbReference type="PROSITE" id="PS00162">
    <property type="entry name" value="ALPHA_CA_1"/>
    <property type="match status" value="1"/>
</dbReference>
<dbReference type="KEGG" id="cvn:111104068"/>
<dbReference type="CDD" id="cd00326">
    <property type="entry name" value="alpha_CA"/>
    <property type="match status" value="1"/>
</dbReference>
<evidence type="ECO:0000256" key="8">
    <source>
        <dbReference type="ARBA" id="ARBA00022737"/>
    </source>
</evidence>
<keyword evidence="10" id="KW-0106">Calcium</keyword>
<dbReference type="GeneID" id="111104068"/>
<gene>
    <name evidence="18" type="primary">LOC111104068</name>
</gene>
<keyword evidence="8" id="KW-0677">Repeat</keyword>
<evidence type="ECO:0000256" key="10">
    <source>
        <dbReference type="ARBA" id="ARBA00022837"/>
    </source>
</evidence>
<evidence type="ECO:0000313" key="18">
    <source>
        <dbReference type="RefSeq" id="XP_022293510.1"/>
    </source>
</evidence>
<comment type="cofactor">
    <cofactor evidence="1 14">
        <name>Zn(2+)</name>
        <dbReference type="ChEBI" id="CHEBI:29105"/>
    </cofactor>
</comment>
<feature type="region of interest" description="Disordered" evidence="15">
    <location>
        <begin position="215"/>
        <end position="238"/>
    </location>
</feature>
<keyword evidence="12 14" id="KW-0456">Lyase</keyword>
<dbReference type="Pfam" id="PF00194">
    <property type="entry name" value="Carb_anhydrase"/>
    <property type="match status" value="2"/>
</dbReference>
<dbReference type="Proteomes" id="UP000694844">
    <property type="component" value="Chromosome 7"/>
</dbReference>
<comment type="function">
    <text evidence="14">Reversible hydration of carbon dioxide.</text>
</comment>
<dbReference type="OrthoDB" id="6044957at2759"/>
<evidence type="ECO:0000256" key="13">
    <source>
        <dbReference type="ARBA" id="ARBA00048348"/>
    </source>
</evidence>
<dbReference type="PANTHER" id="PTHR18952:SF141">
    <property type="entry name" value="CARBONIC ANHYDRASE"/>
    <property type="match status" value="1"/>
</dbReference>
<evidence type="ECO:0000259" key="16">
    <source>
        <dbReference type="PROSITE" id="PS51144"/>
    </source>
</evidence>
<proteinExistence type="inferred from homology"/>
<dbReference type="SMART" id="SM01057">
    <property type="entry name" value="Carb_anhydrase"/>
    <property type="match status" value="1"/>
</dbReference>
<dbReference type="InterPro" id="IPR036398">
    <property type="entry name" value="CA_dom_sf"/>
</dbReference>
<keyword evidence="5" id="KW-0964">Secreted</keyword>
<evidence type="ECO:0000256" key="9">
    <source>
        <dbReference type="ARBA" id="ARBA00022833"/>
    </source>
</evidence>
<dbReference type="InterPro" id="IPR018338">
    <property type="entry name" value="Carbonic_anhydrase_a-class_CS"/>
</dbReference>
<organism evidence="17 18">
    <name type="scientific">Crassostrea virginica</name>
    <name type="common">Eastern oyster</name>
    <dbReference type="NCBI Taxonomy" id="6565"/>
    <lineage>
        <taxon>Eukaryota</taxon>
        <taxon>Metazoa</taxon>
        <taxon>Spiralia</taxon>
        <taxon>Lophotrochozoa</taxon>
        <taxon>Mollusca</taxon>
        <taxon>Bivalvia</taxon>
        <taxon>Autobranchia</taxon>
        <taxon>Pteriomorphia</taxon>
        <taxon>Ostreida</taxon>
        <taxon>Ostreoidea</taxon>
        <taxon>Ostreidae</taxon>
        <taxon>Crassostrea</taxon>
    </lineage>
</organism>
<evidence type="ECO:0000256" key="2">
    <source>
        <dbReference type="ARBA" id="ARBA00004498"/>
    </source>
</evidence>
<dbReference type="RefSeq" id="XP_022293510.1">
    <property type="nucleotide sequence ID" value="XM_022437802.1"/>
</dbReference>
<feature type="chain" id="PRO_5034991223" description="Carbonic anhydrase" evidence="14">
    <location>
        <begin position="22"/>
        <end position="429"/>
    </location>
</feature>
<dbReference type="GO" id="GO:0005737">
    <property type="term" value="C:cytoplasm"/>
    <property type="evidence" value="ECO:0007669"/>
    <property type="project" value="TreeGrafter"/>
</dbReference>
<evidence type="ECO:0000256" key="7">
    <source>
        <dbReference type="ARBA" id="ARBA00022723"/>
    </source>
</evidence>
<keyword evidence="17" id="KW-1185">Reference proteome</keyword>
<evidence type="ECO:0000256" key="1">
    <source>
        <dbReference type="ARBA" id="ARBA00001947"/>
    </source>
</evidence>
<evidence type="ECO:0000256" key="3">
    <source>
        <dbReference type="ARBA" id="ARBA00010718"/>
    </source>
</evidence>
<evidence type="ECO:0000313" key="17">
    <source>
        <dbReference type="Proteomes" id="UP000694844"/>
    </source>
</evidence>
<name>A0A8B8AQR4_CRAVI</name>
<protein>
    <recommendedName>
        <fullName evidence="4 14">Carbonic anhydrase</fullName>
        <ecNumber evidence="4 14">4.2.1.1</ecNumber>
    </recommendedName>
</protein>
<evidence type="ECO:0000256" key="6">
    <source>
        <dbReference type="ARBA" id="ARBA00022530"/>
    </source>
</evidence>
<keyword evidence="6" id="KW-0272">Extracellular matrix</keyword>
<dbReference type="GO" id="GO:0004089">
    <property type="term" value="F:carbonate dehydratase activity"/>
    <property type="evidence" value="ECO:0007669"/>
    <property type="project" value="UniProtKB-UniRule"/>
</dbReference>
<dbReference type="InterPro" id="IPR001148">
    <property type="entry name" value="CA_dom"/>
</dbReference>
<keyword evidence="7 14" id="KW-0479">Metal-binding</keyword>
<evidence type="ECO:0000256" key="5">
    <source>
        <dbReference type="ARBA" id="ARBA00022525"/>
    </source>
</evidence>
<comment type="catalytic activity">
    <reaction evidence="13 14">
        <text>hydrogencarbonate + H(+) = CO2 + H2O</text>
        <dbReference type="Rhea" id="RHEA:10748"/>
        <dbReference type="ChEBI" id="CHEBI:15377"/>
        <dbReference type="ChEBI" id="CHEBI:15378"/>
        <dbReference type="ChEBI" id="CHEBI:16526"/>
        <dbReference type="ChEBI" id="CHEBI:17544"/>
        <dbReference type="EC" id="4.2.1.1"/>
    </reaction>
</comment>
<feature type="signal peptide" evidence="14">
    <location>
        <begin position="1"/>
        <end position="21"/>
    </location>
</feature>
<dbReference type="GO" id="GO:0008270">
    <property type="term" value="F:zinc ion binding"/>
    <property type="evidence" value="ECO:0007669"/>
    <property type="project" value="UniProtKB-UniRule"/>
</dbReference>
<keyword evidence="11" id="KW-1015">Disulfide bond</keyword>
<dbReference type="PROSITE" id="PS51144">
    <property type="entry name" value="ALPHA_CA_2"/>
    <property type="match status" value="1"/>
</dbReference>
<dbReference type="Gene3D" id="3.10.200.10">
    <property type="entry name" value="Alpha carbonic anhydrase"/>
    <property type="match status" value="2"/>
</dbReference>
<dbReference type="AlphaFoldDB" id="A0A8B8AQR4"/>
<sequence length="429" mass="49522">MMGHPGLREVFFCCLLRGALGAGYIGTRPATQNKCHYEDVREAHFSYARGFCEGPAQWCDVNQCWSTCGSDERQSPINIDTIQTYRHHFSDLKFINLHKRVPAKISNNGHAPDFDVFVNKNKQSNIILTNVPMRRDRKYIFAQLHAHLGKDDNYNDNYNSDINNHKGSEHSIDDKFYPMEAHMVFYDMTFDNIKTAKAVKDSLVVLGVMIKIREEDEEDNDSDDNSDDDDDDDDEDDGYINIKEYENHKYSNGDCYTSGKANKSYRHKCHKKRSKCKVRFAKRLSDYMEKYYEEIRDHEPVDLDGVDGGGKQYDEFHCGDHPDLGFIYSRCTTNSTKPEKYKTVDCGISPLDALPCDQSFYTYGGSLTTPPCYETVQWVVYKCPIAVSKKAYRNLQLVQDSNKNPLKTLGVRRPVNTHNRNVDVFRNWD</sequence>
<reference evidence="18" key="1">
    <citation type="submission" date="2025-08" db="UniProtKB">
        <authorList>
            <consortium name="RefSeq"/>
        </authorList>
    </citation>
    <scope>IDENTIFICATION</scope>
    <source>
        <tissue evidence="18">Whole sample</tissue>
    </source>
</reference>
<dbReference type="PANTHER" id="PTHR18952">
    <property type="entry name" value="CARBONIC ANHYDRASE"/>
    <property type="match status" value="1"/>
</dbReference>
<keyword evidence="14" id="KW-0732">Signal</keyword>
<accession>A0A8B8AQR4</accession>